<organism evidence="1 2">
    <name type="scientific">Arthrobacter pityocampae</name>
    <dbReference type="NCBI Taxonomy" id="547334"/>
    <lineage>
        <taxon>Bacteria</taxon>
        <taxon>Bacillati</taxon>
        <taxon>Actinomycetota</taxon>
        <taxon>Actinomycetes</taxon>
        <taxon>Micrococcales</taxon>
        <taxon>Micrococcaceae</taxon>
        <taxon>Arthrobacter</taxon>
    </lineage>
</organism>
<dbReference type="RefSeq" id="WP_104121122.1">
    <property type="nucleotide sequence ID" value="NZ_PRKW01000003.1"/>
</dbReference>
<dbReference type="Proteomes" id="UP000239297">
    <property type="component" value="Unassembled WGS sequence"/>
</dbReference>
<dbReference type="EMBL" id="PRKW01000003">
    <property type="protein sequence ID" value="PPB49636.1"/>
    <property type="molecule type" value="Genomic_DNA"/>
</dbReference>
<evidence type="ECO:0000313" key="1">
    <source>
        <dbReference type="EMBL" id="PPB49636.1"/>
    </source>
</evidence>
<gene>
    <name evidence="1" type="ORF">C4K88_08120</name>
</gene>
<keyword evidence="2" id="KW-1185">Reference proteome</keyword>
<protein>
    <submittedName>
        <fullName evidence="1">Uncharacterized protein</fullName>
    </submittedName>
</protein>
<evidence type="ECO:0000313" key="2">
    <source>
        <dbReference type="Proteomes" id="UP000239297"/>
    </source>
</evidence>
<dbReference type="AlphaFoldDB" id="A0A2S5IYF8"/>
<proteinExistence type="predicted"/>
<name>A0A2S5IYF8_9MICC</name>
<reference evidence="1 2" key="1">
    <citation type="journal article" date="2014" name="Int. J. Syst. Evol. Microbiol.">
        <title>Arthrobacter pityocampae sp. nov., isolated from Thaumetopoea pityocampa (Lep., Thaumetopoeidae).</title>
        <authorList>
            <person name="Ince I.A."/>
            <person name="Demirbag Z."/>
            <person name="Kati H."/>
        </authorList>
    </citation>
    <scope>NUCLEOTIDE SEQUENCE [LARGE SCALE GENOMIC DNA]</scope>
    <source>
        <strain evidence="1 2">Tp2</strain>
    </source>
</reference>
<comment type="caution">
    <text evidence="1">The sequence shown here is derived from an EMBL/GenBank/DDBJ whole genome shotgun (WGS) entry which is preliminary data.</text>
</comment>
<dbReference type="OrthoDB" id="4453940at2"/>
<sequence length="251" mass="27321">MSAQHSSSPEETFRSLCRSSPWRWETLRFTITWRAPEESGSDTAPPLTAWLRRPAALRVEAADGTLLHSTTGNETSRDTMYVSATRKSWLLAPRLVTPVYDDAGYVRRRPEAAYGEAVFGDPRWSSMLDPVELAGNAPVAMVFPGAERVEIEDLAEEVFAGRPVLAATLTPNAGYTATAPGHPLIGEGRTRVLIDVGTAVCVSTTALDGPSRGAGHDLQILGVDEYLTDDYFRAAPPDLSDVSRHVPWIVE</sequence>
<accession>A0A2S5IYF8</accession>